<proteinExistence type="predicted"/>
<gene>
    <name evidence="1" type="ORF">NAEGRDRAFT_72686</name>
</gene>
<organism evidence="2">
    <name type="scientific">Naegleria gruberi</name>
    <name type="common">Amoeba</name>
    <dbReference type="NCBI Taxonomy" id="5762"/>
    <lineage>
        <taxon>Eukaryota</taxon>
        <taxon>Discoba</taxon>
        <taxon>Heterolobosea</taxon>
        <taxon>Tetramitia</taxon>
        <taxon>Eutetramitia</taxon>
        <taxon>Vahlkampfiidae</taxon>
        <taxon>Naegleria</taxon>
    </lineage>
</organism>
<dbReference type="AlphaFoldDB" id="D2VUJ6"/>
<dbReference type="KEGG" id="ngr:NAEGRDRAFT_72686"/>
<dbReference type="EMBL" id="GG738899">
    <property type="protein sequence ID" value="EFC39521.1"/>
    <property type="molecule type" value="Genomic_DNA"/>
</dbReference>
<dbReference type="InParanoid" id="D2VUJ6"/>
<evidence type="ECO:0000313" key="1">
    <source>
        <dbReference type="EMBL" id="EFC39521.1"/>
    </source>
</evidence>
<name>D2VUJ6_NAEGR</name>
<sequence length="463" mass="54579">MNIFHIPEVVVRIFPFLSTIDRAHSRLINTTFDAIYHTEEKNDLIDKWHKYCQELAHDYDSPALSNEQLANLINQFGFTNMQFHLKVWLTNCASGRYHFSNLITIAPVDDWEFVVETPISERSTFPLLLDSEFGENQWQENLIMVQTGHLYSTVVTLLDKRNGFFYLKTGTTMFPSLKCIGHIKDWIESIPIHVIKPISLLGNEVYPEEEMIDNMKKYVKIMQEGDKKDLVEFLKVHANFYPYLSVELRRDPEILGAVKQLFETDPDSFIQRIPAFFPTEIRKDKDAYFNLFNINSSHLFLHHSLRKDKEFTIKLMKHYPYLVYPYRVQTEFINDPEVAKHWVYTIGLGEIGFKIKTKEDILRFLQVTLDIESVEPELLNNLTLMVEVINEHFHRNYKTNEYLEDRDVILEEISRRNVIFLSIASPELRNNREFIKSKSFGICQWTKLNNGSNLGNTEKYGRR</sequence>
<dbReference type="GeneID" id="8850891"/>
<dbReference type="Proteomes" id="UP000006671">
    <property type="component" value="Unassembled WGS sequence"/>
</dbReference>
<accession>D2VUJ6</accession>
<protein>
    <submittedName>
        <fullName evidence="1">Predicted protein</fullName>
    </submittedName>
</protein>
<dbReference type="VEuPathDB" id="AmoebaDB:NAEGRDRAFT_72686"/>
<keyword evidence="2" id="KW-1185">Reference proteome</keyword>
<evidence type="ECO:0000313" key="2">
    <source>
        <dbReference type="Proteomes" id="UP000006671"/>
    </source>
</evidence>
<dbReference type="RefSeq" id="XP_002672265.1">
    <property type="nucleotide sequence ID" value="XM_002672219.1"/>
</dbReference>
<reference evidence="1 2" key="1">
    <citation type="journal article" date="2010" name="Cell">
        <title>The genome of Naegleria gruberi illuminates early eukaryotic versatility.</title>
        <authorList>
            <person name="Fritz-Laylin L.K."/>
            <person name="Prochnik S.E."/>
            <person name="Ginger M.L."/>
            <person name="Dacks J.B."/>
            <person name="Carpenter M.L."/>
            <person name="Field M.C."/>
            <person name="Kuo A."/>
            <person name="Paredez A."/>
            <person name="Chapman J."/>
            <person name="Pham J."/>
            <person name="Shu S."/>
            <person name="Neupane R."/>
            <person name="Cipriano M."/>
            <person name="Mancuso J."/>
            <person name="Tu H."/>
            <person name="Salamov A."/>
            <person name="Lindquist E."/>
            <person name="Shapiro H."/>
            <person name="Lucas S."/>
            <person name="Grigoriev I.V."/>
            <person name="Cande W.Z."/>
            <person name="Fulton C."/>
            <person name="Rokhsar D.S."/>
            <person name="Dawson S.C."/>
        </authorList>
    </citation>
    <scope>NUCLEOTIDE SEQUENCE [LARGE SCALE GENOMIC DNA]</scope>
    <source>
        <strain evidence="1 2">NEG-M</strain>
    </source>
</reference>